<evidence type="ECO:0008006" key="3">
    <source>
        <dbReference type="Google" id="ProtNLM"/>
    </source>
</evidence>
<sequence>MKLQTIVLVSTLALAGCNTSDASKQGERPATKAEIEKIAVGRTVSNAMFYGADGSYNYKGGSPGKYRISEGSICVNFDDGKSRCDKIVTDGSGYFLINSRGQRFPFG</sequence>
<evidence type="ECO:0000313" key="2">
    <source>
        <dbReference type="Proteomes" id="UP000631694"/>
    </source>
</evidence>
<name>A0A931HYW0_9HYPH</name>
<dbReference type="RefSeq" id="WP_197309690.1">
    <property type="nucleotide sequence ID" value="NZ_JADZLT010000039.1"/>
</dbReference>
<dbReference type="EMBL" id="JADZLT010000039">
    <property type="protein sequence ID" value="MBH0236592.1"/>
    <property type="molecule type" value="Genomic_DNA"/>
</dbReference>
<keyword evidence="2" id="KW-1185">Reference proteome</keyword>
<proteinExistence type="predicted"/>
<evidence type="ECO:0000313" key="1">
    <source>
        <dbReference type="EMBL" id="MBH0236592.1"/>
    </source>
</evidence>
<dbReference type="PROSITE" id="PS51257">
    <property type="entry name" value="PROKAR_LIPOPROTEIN"/>
    <property type="match status" value="1"/>
</dbReference>
<dbReference type="Proteomes" id="UP000631694">
    <property type="component" value="Unassembled WGS sequence"/>
</dbReference>
<accession>A0A931HYW0</accession>
<dbReference type="AlphaFoldDB" id="A0A931HYW0"/>
<gene>
    <name evidence="1" type="ORF">I5731_02035</name>
</gene>
<organism evidence="1 2">
    <name type="scientific">Methylobrevis albus</name>
    <dbReference type="NCBI Taxonomy" id="2793297"/>
    <lineage>
        <taxon>Bacteria</taxon>
        <taxon>Pseudomonadati</taxon>
        <taxon>Pseudomonadota</taxon>
        <taxon>Alphaproteobacteria</taxon>
        <taxon>Hyphomicrobiales</taxon>
        <taxon>Pleomorphomonadaceae</taxon>
        <taxon>Methylobrevis</taxon>
    </lineage>
</organism>
<reference evidence="1" key="1">
    <citation type="submission" date="2020-12" db="EMBL/GenBank/DDBJ databases">
        <title>Methylobrevis albus sp. nov., isolated from fresh water lack sediment.</title>
        <authorList>
            <person name="Zou Q."/>
        </authorList>
    </citation>
    <scope>NUCLEOTIDE SEQUENCE</scope>
    <source>
        <strain evidence="1">L22</strain>
    </source>
</reference>
<protein>
    <recommendedName>
        <fullName evidence="3">Lipoprotein</fullName>
    </recommendedName>
</protein>
<comment type="caution">
    <text evidence="1">The sequence shown here is derived from an EMBL/GenBank/DDBJ whole genome shotgun (WGS) entry which is preliminary data.</text>
</comment>